<keyword evidence="6" id="KW-1185">Reference proteome</keyword>
<evidence type="ECO:0000256" key="4">
    <source>
        <dbReference type="SAM" id="Phobius"/>
    </source>
</evidence>
<evidence type="ECO:0000256" key="1">
    <source>
        <dbReference type="ARBA" id="ARBA00005278"/>
    </source>
</evidence>
<keyword evidence="4" id="KW-0812">Transmembrane</keyword>
<evidence type="ECO:0000313" key="5">
    <source>
        <dbReference type="EMBL" id="GAF07753.1"/>
    </source>
</evidence>
<dbReference type="PANTHER" id="PTHR22550:SF5">
    <property type="entry name" value="LEUCINE ZIPPER PROTEIN 4"/>
    <property type="match status" value="1"/>
</dbReference>
<organism evidence="5 6">
    <name type="scientific">Paenibacillus pini JCM 16418</name>
    <dbReference type="NCBI Taxonomy" id="1236976"/>
    <lineage>
        <taxon>Bacteria</taxon>
        <taxon>Bacillati</taxon>
        <taxon>Bacillota</taxon>
        <taxon>Bacilli</taxon>
        <taxon>Bacillales</taxon>
        <taxon>Paenibacillaceae</taxon>
        <taxon>Paenibacillus</taxon>
    </lineage>
</organism>
<reference evidence="5 6" key="1">
    <citation type="journal article" date="2014" name="Genome Announc.">
        <title>Draft Genome Sequence of Paenibacillus pini JCM 16418T, Isolated from the Rhizosphere of Pine Tree.</title>
        <authorList>
            <person name="Yuki M."/>
            <person name="Oshima K."/>
            <person name="Suda W."/>
            <person name="Oshida Y."/>
            <person name="Kitamura K."/>
            <person name="Iida Y."/>
            <person name="Hattori M."/>
            <person name="Ohkuma M."/>
        </authorList>
    </citation>
    <scope>NUCLEOTIDE SEQUENCE [LARGE SCALE GENOMIC DNA]</scope>
    <source>
        <strain evidence="5 6">JCM 16418</strain>
    </source>
</reference>
<dbReference type="InterPro" id="IPR050768">
    <property type="entry name" value="UPF0353/GerABKA_families"/>
</dbReference>
<keyword evidence="4" id="KW-1133">Transmembrane helix</keyword>
<feature type="region of interest" description="Disordered" evidence="3">
    <location>
        <begin position="142"/>
        <end position="161"/>
    </location>
</feature>
<feature type="transmembrane region" description="Helical" evidence="4">
    <location>
        <begin position="345"/>
        <end position="363"/>
    </location>
</feature>
<dbReference type="GO" id="GO:0016020">
    <property type="term" value="C:membrane"/>
    <property type="evidence" value="ECO:0007669"/>
    <property type="project" value="InterPro"/>
</dbReference>
<dbReference type="Pfam" id="PF03323">
    <property type="entry name" value="GerA"/>
    <property type="match status" value="1"/>
</dbReference>
<comment type="caution">
    <text evidence="5">The sequence shown here is derived from an EMBL/GenBank/DDBJ whole genome shotgun (WGS) entry which is preliminary data.</text>
</comment>
<protein>
    <submittedName>
        <fullName evidence="5">Spore germination protein GerKA</fullName>
    </submittedName>
</protein>
<dbReference type="AlphaFoldDB" id="W7YJD6"/>
<gene>
    <name evidence="5" type="ORF">JCM16418_1781</name>
</gene>
<dbReference type="InterPro" id="IPR004995">
    <property type="entry name" value="Spore_Ger"/>
</dbReference>
<evidence type="ECO:0000256" key="3">
    <source>
        <dbReference type="SAM" id="MobiDB-lite"/>
    </source>
</evidence>
<name>W7YJD6_9BACL</name>
<keyword evidence="2 4" id="KW-0472">Membrane</keyword>
<dbReference type="PIRSF" id="PIRSF005690">
    <property type="entry name" value="GerBA"/>
    <property type="match status" value="1"/>
</dbReference>
<dbReference type="EMBL" id="BAVZ01000004">
    <property type="protein sequence ID" value="GAF07753.1"/>
    <property type="molecule type" value="Genomic_DNA"/>
</dbReference>
<dbReference type="PANTHER" id="PTHR22550">
    <property type="entry name" value="SPORE GERMINATION PROTEIN"/>
    <property type="match status" value="1"/>
</dbReference>
<feature type="transmembrane region" description="Helical" evidence="4">
    <location>
        <begin position="400"/>
        <end position="419"/>
    </location>
</feature>
<evidence type="ECO:0000256" key="2">
    <source>
        <dbReference type="ARBA" id="ARBA00023136"/>
    </source>
</evidence>
<sequence>MNTSPQIESVDTQKANQMDLGDINSNFLRNYYQKCNDVVLHPIEVGPKEHKQTILLIYCDGMTDSAQINQFVLPKLNKMYGETGFTDTESIESAQAMPINKMESESHQIFTELNTQVFVGNLIMFFEDLHVFYTINVSNIPNRSPEESTTESSIKGPHDGFTESISTNIALVRKRLRTQSLCVETFVLSERGHNQVALLYVQDIINPEIVAEIHKRLSNYDGDAIIGTSQIENVIQGNLRSIFPLTDYIGRPDFVAECVLSGRFAVLVDGSPMAIIAPISMSSLLKSPEDTNMPFHIVSIQRMIRMVGLMIALFLPGFYVALTCYNIEQVPIPLLATIMNARTGLPLSVPLEGFLMLFLFELFHEAGARLPKTVGQTVTVVGGLIIGDAAIRAGITSPTMIVMVSLTTISTFALVNQVLSGTTSIVRLYVLMMSSLLGMFGFFIALFSIVLHLSRLESFGVPYFSPISRSTAKIFGKDYFGGLFNIFDTVQMFCEPKIQHVRRNST</sequence>
<feature type="transmembrane region" description="Helical" evidence="4">
    <location>
        <begin position="306"/>
        <end position="325"/>
    </location>
</feature>
<proteinExistence type="inferred from homology"/>
<dbReference type="GO" id="GO:0009847">
    <property type="term" value="P:spore germination"/>
    <property type="evidence" value="ECO:0007669"/>
    <property type="project" value="InterPro"/>
</dbReference>
<dbReference type="Proteomes" id="UP000019364">
    <property type="component" value="Unassembled WGS sequence"/>
</dbReference>
<comment type="similarity">
    <text evidence="1">Belongs to the GerABKA family.</text>
</comment>
<dbReference type="RefSeq" id="WP_052020127.1">
    <property type="nucleotide sequence ID" value="NZ_BAVZ01000004.1"/>
</dbReference>
<dbReference type="STRING" id="1236976.JCM16418_1781"/>
<dbReference type="eggNOG" id="COG0697">
    <property type="taxonomic scope" value="Bacteria"/>
</dbReference>
<dbReference type="OrthoDB" id="1726708at2"/>
<accession>W7YJD6</accession>
<feature type="transmembrane region" description="Helical" evidence="4">
    <location>
        <begin position="425"/>
        <end position="451"/>
    </location>
</feature>
<evidence type="ECO:0000313" key="6">
    <source>
        <dbReference type="Proteomes" id="UP000019364"/>
    </source>
</evidence>